<sequence length="100" mass="11432">MSRFTGVYITINIAINVIITFPCKAEFANSQIGGTSRYEFQGMRKQLFGSVAKYVQGLKILVAAPCILGEYSTKFLTIYFNLWRLEDACIDENNHMTYWS</sequence>
<proteinExistence type="predicted"/>
<dbReference type="Proteomes" id="UP000238071">
    <property type="component" value="Unassembled WGS sequence"/>
</dbReference>
<reference evidence="1 2" key="1">
    <citation type="submission" date="2018-02" db="EMBL/GenBank/DDBJ databases">
        <title>Subsurface microbial communities from deep shales in Ohio and West Virginia, USA.</title>
        <authorList>
            <person name="Wrighton K."/>
        </authorList>
    </citation>
    <scope>NUCLEOTIDE SEQUENCE [LARGE SCALE GENOMIC DNA]</scope>
    <source>
        <strain evidence="1 2">OWC-G53F</strain>
    </source>
</reference>
<evidence type="ECO:0000313" key="2">
    <source>
        <dbReference type="Proteomes" id="UP000238071"/>
    </source>
</evidence>
<keyword evidence="2" id="KW-1185">Reference proteome</keyword>
<dbReference type="EMBL" id="PTIY01000012">
    <property type="protein sequence ID" value="PPK68273.1"/>
    <property type="molecule type" value="Genomic_DNA"/>
</dbReference>
<accession>A0A2S6GSX0</accession>
<comment type="caution">
    <text evidence="1">The sequence shown here is derived from an EMBL/GenBank/DDBJ whole genome shotgun (WGS) entry which is preliminary data.</text>
</comment>
<protein>
    <submittedName>
        <fullName evidence="1">Uncharacterized protein</fullName>
    </submittedName>
</protein>
<evidence type="ECO:0000313" key="1">
    <source>
        <dbReference type="EMBL" id="PPK68273.1"/>
    </source>
</evidence>
<dbReference type="AlphaFoldDB" id="A0A2S6GSX0"/>
<organism evidence="1 2">
    <name type="scientific">Methylobacter tundripaludum</name>
    <dbReference type="NCBI Taxonomy" id="173365"/>
    <lineage>
        <taxon>Bacteria</taxon>
        <taxon>Pseudomonadati</taxon>
        <taxon>Pseudomonadota</taxon>
        <taxon>Gammaproteobacteria</taxon>
        <taxon>Methylococcales</taxon>
        <taxon>Methylococcaceae</taxon>
        <taxon>Methylobacter</taxon>
    </lineage>
</organism>
<name>A0A2S6GSX0_9GAMM</name>
<dbReference type="RefSeq" id="WP_104424697.1">
    <property type="nucleotide sequence ID" value="NZ_PTIY01000012.1"/>
</dbReference>
<gene>
    <name evidence="1" type="ORF">B0F88_112105</name>
</gene>